<dbReference type="RefSeq" id="YP_012787046.1">
    <property type="nucleotide sequence ID" value="NC_111487.1"/>
</dbReference>
<evidence type="ECO:0000313" key="1">
    <source>
        <dbReference type="EMBL" id="WDR22150.1"/>
    </source>
</evidence>
<evidence type="ECO:0000313" key="2">
    <source>
        <dbReference type="Proteomes" id="UP001216229"/>
    </source>
</evidence>
<gene>
    <name evidence="1" type="ORF">PJM41_0065</name>
</gene>
<keyword evidence="2" id="KW-1185">Reference proteome</keyword>
<dbReference type="GeneID" id="301841265"/>
<dbReference type="EMBL" id="OQ359889">
    <property type="protein sequence ID" value="WDR22150.1"/>
    <property type="molecule type" value="Genomic_DNA"/>
</dbReference>
<accession>A0AAE9ZG34</accession>
<dbReference type="Proteomes" id="UP001216229">
    <property type="component" value="Segment"/>
</dbReference>
<organism evidence="1 2">
    <name type="scientific">Salmonella phage vB_SenS_UTK0009</name>
    <dbReference type="NCBI Taxonomy" id="3028908"/>
    <lineage>
        <taxon>Viruses</taxon>
        <taxon>Duplodnaviria</taxon>
        <taxon>Heunggongvirae</taxon>
        <taxon>Uroviricota</taxon>
        <taxon>Caudoviricetes</taxon>
        <taxon>Demerecviridae</taxon>
        <taxon>Markadamsvirinae</taxon>
        <taxon>Epseptimavirus</taxon>
        <taxon>Epseptimavirus UTK0009</taxon>
    </lineage>
</organism>
<sequence length="54" mass="6412">MKLFRLLVSDRRSSKDRSKYPVAHYGKDENDVMGEFGINHPYLIVYSVKEVYPY</sequence>
<name>A0AAE9ZG34_9CAUD</name>
<protein>
    <submittedName>
        <fullName evidence="1">Uncharacterized protein</fullName>
    </submittedName>
</protein>
<reference evidence="1 2" key="1">
    <citation type="submission" date="2023-01" db="EMBL/GenBank/DDBJ databases">
        <title>Characterization of a Diverse Collection of Salmonella Phages Isolated from Tennessee Wastewater.</title>
        <authorList>
            <person name="Bryan D.W."/>
            <person name="Hudson L.K."/>
            <person name="Wang J."/>
            <person name="Denes T.G."/>
        </authorList>
    </citation>
    <scope>NUCLEOTIDE SEQUENCE [LARGE SCALE GENOMIC DNA]</scope>
</reference>
<proteinExistence type="predicted"/>